<dbReference type="EnsemblPlants" id="TuG1812G0200002624.01.T01">
    <property type="protein sequence ID" value="TuG1812G0200002624.01.T01"/>
    <property type="gene ID" value="TuG1812G0200002624.01"/>
</dbReference>
<evidence type="ECO:0000313" key="1">
    <source>
        <dbReference type="EnsemblPlants" id="TuG1812G0200002624.01.T01"/>
    </source>
</evidence>
<name>A0A8R7PE62_TRIUA</name>
<organism evidence="1 2">
    <name type="scientific">Triticum urartu</name>
    <name type="common">Red wild einkorn</name>
    <name type="synonym">Crithodium urartu</name>
    <dbReference type="NCBI Taxonomy" id="4572"/>
    <lineage>
        <taxon>Eukaryota</taxon>
        <taxon>Viridiplantae</taxon>
        <taxon>Streptophyta</taxon>
        <taxon>Embryophyta</taxon>
        <taxon>Tracheophyta</taxon>
        <taxon>Spermatophyta</taxon>
        <taxon>Magnoliopsida</taxon>
        <taxon>Liliopsida</taxon>
        <taxon>Poales</taxon>
        <taxon>Poaceae</taxon>
        <taxon>BOP clade</taxon>
        <taxon>Pooideae</taxon>
        <taxon>Triticodae</taxon>
        <taxon>Triticeae</taxon>
        <taxon>Triticinae</taxon>
        <taxon>Triticum</taxon>
    </lineage>
</organism>
<reference evidence="1" key="2">
    <citation type="submission" date="2018-03" db="EMBL/GenBank/DDBJ databases">
        <title>The Triticum urartu genome reveals the dynamic nature of wheat genome evolution.</title>
        <authorList>
            <person name="Ling H."/>
            <person name="Ma B."/>
            <person name="Shi X."/>
            <person name="Liu H."/>
            <person name="Dong L."/>
            <person name="Sun H."/>
            <person name="Cao Y."/>
            <person name="Gao Q."/>
            <person name="Zheng S."/>
            <person name="Li Y."/>
            <person name="Yu Y."/>
            <person name="Du H."/>
            <person name="Qi M."/>
            <person name="Li Y."/>
            <person name="Yu H."/>
            <person name="Cui Y."/>
            <person name="Wang N."/>
            <person name="Chen C."/>
            <person name="Wu H."/>
            <person name="Zhao Y."/>
            <person name="Zhang J."/>
            <person name="Li Y."/>
            <person name="Zhou W."/>
            <person name="Zhang B."/>
            <person name="Hu W."/>
            <person name="Eijk M."/>
            <person name="Tang J."/>
            <person name="Witsenboer H."/>
            <person name="Zhao S."/>
            <person name="Li Z."/>
            <person name="Zhang A."/>
            <person name="Wang D."/>
            <person name="Liang C."/>
        </authorList>
    </citation>
    <scope>NUCLEOTIDE SEQUENCE [LARGE SCALE GENOMIC DNA]</scope>
    <source>
        <strain evidence="1">cv. G1812</strain>
    </source>
</reference>
<evidence type="ECO:0000313" key="2">
    <source>
        <dbReference type="Proteomes" id="UP000015106"/>
    </source>
</evidence>
<reference evidence="2" key="1">
    <citation type="journal article" date="2013" name="Nature">
        <title>Draft genome of the wheat A-genome progenitor Triticum urartu.</title>
        <authorList>
            <person name="Ling H.Q."/>
            <person name="Zhao S."/>
            <person name="Liu D."/>
            <person name="Wang J."/>
            <person name="Sun H."/>
            <person name="Zhang C."/>
            <person name="Fan H."/>
            <person name="Li D."/>
            <person name="Dong L."/>
            <person name="Tao Y."/>
            <person name="Gao C."/>
            <person name="Wu H."/>
            <person name="Li Y."/>
            <person name="Cui Y."/>
            <person name="Guo X."/>
            <person name="Zheng S."/>
            <person name="Wang B."/>
            <person name="Yu K."/>
            <person name="Liang Q."/>
            <person name="Yang W."/>
            <person name="Lou X."/>
            <person name="Chen J."/>
            <person name="Feng M."/>
            <person name="Jian J."/>
            <person name="Zhang X."/>
            <person name="Luo G."/>
            <person name="Jiang Y."/>
            <person name="Liu J."/>
            <person name="Wang Z."/>
            <person name="Sha Y."/>
            <person name="Zhang B."/>
            <person name="Wu H."/>
            <person name="Tang D."/>
            <person name="Shen Q."/>
            <person name="Xue P."/>
            <person name="Zou S."/>
            <person name="Wang X."/>
            <person name="Liu X."/>
            <person name="Wang F."/>
            <person name="Yang Y."/>
            <person name="An X."/>
            <person name="Dong Z."/>
            <person name="Zhang K."/>
            <person name="Zhang X."/>
            <person name="Luo M.C."/>
            <person name="Dvorak J."/>
            <person name="Tong Y."/>
            <person name="Wang J."/>
            <person name="Yang H."/>
            <person name="Li Z."/>
            <person name="Wang D."/>
            <person name="Zhang A."/>
            <person name="Wang J."/>
        </authorList>
    </citation>
    <scope>NUCLEOTIDE SEQUENCE</scope>
    <source>
        <strain evidence="2">cv. G1812</strain>
    </source>
</reference>
<reference evidence="1" key="3">
    <citation type="submission" date="2022-06" db="UniProtKB">
        <authorList>
            <consortium name="EnsemblPlants"/>
        </authorList>
    </citation>
    <scope>IDENTIFICATION</scope>
</reference>
<sequence length="38" mass="4506">MFGMTKLQGTAHSHITKIESISCLYRIIDYRYNSRSRQ</sequence>
<dbReference type="Gramene" id="TuG1812G0200002624.01.T01">
    <property type="protein sequence ID" value="TuG1812G0200002624.01.T01"/>
    <property type="gene ID" value="TuG1812G0200002624.01"/>
</dbReference>
<protein>
    <submittedName>
        <fullName evidence="1">Uncharacterized protein</fullName>
    </submittedName>
</protein>
<dbReference type="AlphaFoldDB" id="A0A8R7PE62"/>
<keyword evidence="2" id="KW-1185">Reference proteome</keyword>
<dbReference type="Proteomes" id="UP000015106">
    <property type="component" value="Chromosome 2"/>
</dbReference>
<proteinExistence type="predicted"/>
<accession>A0A8R7PE62</accession>